<dbReference type="EMBL" id="JBCAWK010000006">
    <property type="protein sequence ID" value="KAK8854659.1"/>
    <property type="molecule type" value="Genomic_DNA"/>
</dbReference>
<keyword evidence="2" id="KW-0732">Signal</keyword>
<dbReference type="PROSITE" id="PS51910">
    <property type="entry name" value="GH18_2"/>
    <property type="match status" value="1"/>
</dbReference>
<dbReference type="AlphaFoldDB" id="A0AAW0YMI5"/>
<dbReference type="InterPro" id="IPR029070">
    <property type="entry name" value="Chitinase_insertion_sf"/>
</dbReference>
<name>A0AAW0YMI5_9TREE</name>
<dbReference type="SUPFAM" id="SSF54556">
    <property type="entry name" value="Chitinase insertion domain"/>
    <property type="match status" value="1"/>
</dbReference>
<feature type="compositionally biased region" description="Basic and acidic residues" evidence="1">
    <location>
        <begin position="438"/>
        <end position="462"/>
    </location>
</feature>
<dbReference type="Pfam" id="PF00704">
    <property type="entry name" value="Glyco_hydro_18"/>
    <property type="match status" value="1"/>
</dbReference>
<dbReference type="KEGG" id="kne:92180656"/>
<feature type="region of interest" description="Disordered" evidence="1">
    <location>
        <begin position="421"/>
        <end position="462"/>
    </location>
</feature>
<reference evidence="4 5" key="1">
    <citation type="journal article" date="2024" name="bioRxiv">
        <title>Comparative genomics of Cryptococcus and Kwoniella reveals pathogenesis evolution and contrasting karyotype dynamics via intercentromeric recombination or chromosome fusion.</title>
        <authorList>
            <person name="Coelho M.A."/>
            <person name="David-Palma M."/>
            <person name="Shea T."/>
            <person name="Bowers K."/>
            <person name="McGinley-Smith S."/>
            <person name="Mohammad A.W."/>
            <person name="Gnirke A."/>
            <person name="Yurkov A.M."/>
            <person name="Nowrousian M."/>
            <person name="Sun S."/>
            <person name="Cuomo C.A."/>
            <person name="Heitman J."/>
        </authorList>
    </citation>
    <scope>NUCLEOTIDE SEQUENCE [LARGE SCALE GENOMIC DNA]</scope>
    <source>
        <strain evidence="4 5">CBS 13917</strain>
    </source>
</reference>
<dbReference type="Gene3D" id="3.10.50.10">
    <property type="match status" value="1"/>
</dbReference>
<evidence type="ECO:0000256" key="1">
    <source>
        <dbReference type="SAM" id="MobiDB-lite"/>
    </source>
</evidence>
<comment type="caution">
    <text evidence="4">The sequence shown here is derived from an EMBL/GenBank/DDBJ whole genome shotgun (WGS) entry which is preliminary data.</text>
</comment>
<evidence type="ECO:0000313" key="5">
    <source>
        <dbReference type="Proteomes" id="UP001388673"/>
    </source>
</evidence>
<dbReference type="PANTHER" id="PTHR11177">
    <property type="entry name" value="CHITINASE"/>
    <property type="match status" value="1"/>
</dbReference>
<feature type="chain" id="PRO_5043665272" description="GH18 domain-containing protein" evidence="2">
    <location>
        <begin position="17"/>
        <end position="523"/>
    </location>
</feature>
<dbReference type="GO" id="GO:0006032">
    <property type="term" value="P:chitin catabolic process"/>
    <property type="evidence" value="ECO:0007669"/>
    <property type="project" value="TreeGrafter"/>
</dbReference>
<protein>
    <recommendedName>
        <fullName evidence="3">GH18 domain-containing protein</fullName>
    </recommendedName>
</protein>
<dbReference type="GO" id="GO:0005975">
    <property type="term" value="P:carbohydrate metabolic process"/>
    <property type="evidence" value="ECO:0007669"/>
    <property type="project" value="InterPro"/>
</dbReference>
<dbReference type="GO" id="GO:0005576">
    <property type="term" value="C:extracellular region"/>
    <property type="evidence" value="ECO:0007669"/>
    <property type="project" value="TreeGrafter"/>
</dbReference>
<proteinExistence type="predicted"/>
<dbReference type="SUPFAM" id="SSF51445">
    <property type="entry name" value="(Trans)glycosidases"/>
    <property type="match status" value="1"/>
</dbReference>
<dbReference type="Gene3D" id="3.20.20.80">
    <property type="entry name" value="Glycosidases"/>
    <property type="match status" value="1"/>
</dbReference>
<dbReference type="PANTHER" id="PTHR11177:SF317">
    <property type="entry name" value="CHITINASE 12-RELATED"/>
    <property type="match status" value="1"/>
</dbReference>
<evidence type="ECO:0000256" key="2">
    <source>
        <dbReference type="SAM" id="SignalP"/>
    </source>
</evidence>
<dbReference type="SMART" id="SM00636">
    <property type="entry name" value="Glyco_18"/>
    <property type="match status" value="1"/>
</dbReference>
<keyword evidence="5" id="KW-1185">Reference proteome</keyword>
<feature type="signal peptide" evidence="2">
    <location>
        <begin position="1"/>
        <end position="16"/>
    </location>
</feature>
<dbReference type="InterPro" id="IPR001223">
    <property type="entry name" value="Glyco_hydro18_cat"/>
</dbReference>
<evidence type="ECO:0000313" key="4">
    <source>
        <dbReference type="EMBL" id="KAK8854659.1"/>
    </source>
</evidence>
<feature type="domain" description="GH18" evidence="3">
    <location>
        <begin position="54"/>
        <end position="400"/>
    </location>
</feature>
<dbReference type="GO" id="GO:0004568">
    <property type="term" value="F:chitinase activity"/>
    <property type="evidence" value="ECO:0007669"/>
    <property type="project" value="TreeGrafter"/>
</dbReference>
<dbReference type="GO" id="GO:0008061">
    <property type="term" value="F:chitin binding"/>
    <property type="evidence" value="ECO:0007669"/>
    <property type="project" value="InterPro"/>
</dbReference>
<dbReference type="RefSeq" id="XP_066802897.1">
    <property type="nucleotide sequence ID" value="XM_066946505.1"/>
</dbReference>
<dbReference type="InterPro" id="IPR017853">
    <property type="entry name" value="GH"/>
</dbReference>
<organism evidence="4 5">
    <name type="scientific">Kwoniella newhampshirensis</name>
    <dbReference type="NCBI Taxonomy" id="1651941"/>
    <lineage>
        <taxon>Eukaryota</taxon>
        <taxon>Fungi</taxon>
        <taxon>Dikarya</taxon>
        <taxon>Basidiomycota</taxon>
        <taxon>Agaricomycotina</taxon>
        <taxon>Tremellomycetes</taxon>
        <taxon>Tremellales</taxon>
        <taxon>Cryptococcaceae</taxon>
        <taxon>Kwoniella</taxon>
    </lineage>
</organism>
<dbReference type="GeneID" id="92180656"/>
<sequence length="523" mass="58329">MSITAALVALLYVATSHIFLAGAVPHNGVGVATHNHDSIARGWGWGNGDDWSGYRSVGYFTNWAIYDPQDFFITNITAKEYTHILYAFANVDGVNGTVYLSDDYADLQYEYPGDDEDAPGNNMYGNLKQLFLMKEQNRNLKVLLSIGGSTYSSNFANITDKHWRNEFAKTSVKLLQNLGFDGLDIDYVDLFRLIRRHLDKAAEKDKTDRYLLSWAASCGEDGWSGLDVPGMDQYMDFWNLMAYDFSGSWTSMALPATNLYPDGNPANDVGASGSQCVQHYIQSGVAPRKLNLGTALYGTAFNGTHGMYTNWTDLGGGDWGEPGNYDDKHLPLEGEVITYNETLGASWSYNNATGHVTSFDIPAVVLQKAKYVLDNQLGGMMFWSVDEDYSRLQSDGQPSGPHPHSSWPWWKGPAKKVNYGPHKGAPWPLPAGMSPSPWRRDESALSSLEKRSEYQPTERSERDAEIDKRWALEVNNGICLNIGESLVDVAVTAFQRWGGDLDKSWNSLSYPHSEYDNLRNGFH</sequence>
<gene>
    <name evidence="4" type="ORF">IAR55_003398</name>
</gene>
<accession>A0AAW0YMI5</accession>
<dbReference type="Proteomes" id="UP001388673">
    <property type="component" value="Unassembled WGS sequence"/>
</dbReference>
<dbReference type="InterPro" id="IPR011583">
    <property type="entry name" value="Chitinase_II/V-like_cat"/>
</dbReference>
<dbReference type="InterPro" id="IPR050314">
    <property type="entry name" value="Glycosyl_Hydrlase_18"/>
</dbReference>
<evidence type="ECO:0000259" key="3">
    <source>
        <dbReference type="PROSITE" id="PS51910"/>
    </source>
</evidence>